<keyword evidence="4 7" id="KW-0238">DNA-binding</keyword>
<dbReference type="CDD" id="cd00383">
    <property type="entry name" value="trans_reg_C"/>
    <property type="match status" value="1"/>
</dbReference>
<organism evidence="10 11">
    <name type="scientific">Gluconobacter frateurii NRIC 0228</name>
    <dbReference type="NCBI Taxonomy" id="1307946"/>
    <lineage>
        <taxon>Bacteria</taxon>
        <taxon>Pseudomonadati</taxon>
        <taxon>Pseudomonadota</taxon>
        <taxon>Alphaproteobacteria</taxon>
        <taxon>Acetobacterales</taxon>
        <taxon>Acetobacteraceae</taxon>
        <taxon>Gluconobacter</taxon>
    </lineage>
</organism>
<feature type="domain" description="Response regulatory" evidence="8">
    <location>
        <begin position="17"/>
        <end position="130"/>
    </location>
</feature>
<keyword evidence="5" id="KW-0804">Transcription</keyword>
<dbReference type="InterPro" id="IPR039420">
    <property type="entry name" value="WalR-like"/>
</dbReference>
<dbReference type="InterPro" id="IPR001867">
    <property type="entry name" value="OmpR/PhoB-type_DNA-bd"/>
</dbReference>
<dbReference type="Pfam" id="PF00072">
    <property type="entry name" value="Response_reg"/>
    <property type="match status" value="1"/>
</dbReference>
<dbReference type="InterPro" id="IPR011006">
    <property type="entry name" value="CheY-like_superfamily"/>
</dbReference>
<dbReference type="EMBL" id="BAQW01000013">
    <property type="protein sequence ID" value="GBR16903.1"/>
    <property type="molecule type" value="Genomic_DNA"/>
</dbReference>
<gene>
    <name evidence="10" type="ORF">AA0228_2896</name>
</gene>
<keyword evidence="11" id="KW-1185">Reference proteome</keyword>
<evidence type="ECO:0000259" key="8">
    <source>
        <dbReference type="PROSITE" id="PS50110"/>
    </source>
</evidence>
<dbReference type="PROSITE" id="PS51755">
    <property type="entry name" value="OMPR_PHOB"/>
    <property type="match status" value="1"/>
</dbReference>
<evidence type="ECO:0000256" key="1">
    <source>
        <dbReference type="ARBA" id="ARBA00022553"/>
    </source>
</evidence>
<keyword evidence="2" id="KW-0902">Two-component regulatory system</keyword>
<comment type="caution">
    <text evidence="10">The sequence shown here is derived from an EMBL/GenBank/DDBJ whole genome shotgun (WGS) entry which is preliminary data.</text>
</comment>
<dbReference type="Proteomes" id="UP001061070">
    <property type="component" value="Unassembled WGS sequence"/>
</dbReference>
<name>A0ABQ0QFA7_9PROT</name>
<protein>
    <submittedName>
        <fullName evidence="10">Two component response regulator</fullName>
    </submittedName>
</protein>
<evidence type="ECO:0000256" key="3">
    <source>
        <dbReference type="ARBA" id="ARBA00023015"/>
    </source>
</evidence>
<sequence>MNLTTHDNLAAPDMGSRILVIEDDQDIRQLLTRFLCLKGYSVSVAINKAELQKQLHSVSIDLVLLDITLPEESGYELFEFLRQTTALPVIMVTALAETRDRIAGLDLGADDYIGKPFDLAELEARIRAVLRRSERPVLSSSALGEHLFGPWKFIPAKRALYGKSGIRVTLSSSETDLMLTLCQHPNVLLTRLQIIELIYDAKDAVEERTIDLLISRLRRKLAEGGRQLELIRTIRGDGYIFDLKGISS</sequence>
<dbReference type="Pfam" id="PF00486">
    <property type="entry name" value="Trans_reg_C"/>
    <property type="match status" value="1"/>
</dbReference>
<dbReference type="SMART" id="SM00448">
    <property type="entry name" value="REC"/>
    <property type="match status" value="1"/>
</dbReference>
<evidence type="ECO:0000256" key="4">
    <source>
        <dbReference type="ARBA" id="ARBA00023125"/>
    </source>
</evidence>
<evidence type="ECO:0000313" key="10">
    <source>
        <dbReference type="EMBL" id="GBR16903.1"/>
    </source>
</evidence>
<keyword evidence="1 6" id="KW-0597">Phosphoprotein</keyword>
<evidence type="ECO:0000256" key="2">
    <source>
        <dbReference type="ARBA" id="ARBA00023012"/>
    </source>
</evidence>
<feature type="DNA-binding region" description="OmpR/PhoB-type" evidence="7">
    <location>
        <begin position="143"/>
        <end position="243"/>
    </location>
</feature>
<proteinExistence type="predicted"/>
<accession>A0ABQ0QFA7</accession>
<reference evidence="10" key="1">
    <citation type="submission" date="2013-04" db="EMBL/GenBank/DDBJ databases">
        <title>The genome sequencing project of 58 acetic acid bacteria.</title>
        <authorList>
            <person name="Okamoto-Kainuma A."/>
            <person name="Ishikawa M."/>
            <person name="Umino S."/>
            <person name="Koizumi Y."/>
            <person name="Shiwa Y."/>
            <person name="Yoshikawa H."/>
            <person name="Matsutani M."/>
            <person name="Matsushita K."/>
        </authorList>
    </citation>
    <scope>NUCLEOTIDE SEQUENCE</scope>
    <source>
        <strain evidence="10">NRIC 0228</strain>
    </source>
</reference>
<dbReference type="PANTHER" id="PTHR48111:SF4">
    <property type="entry name" value="DNA-BINDING DUAL TRANSCRIPTIONAL REGULATOR OMPR"/>
    <property type="match status" value="1"/>
</dbReference>
<dbReference type="InterPro" id="IPR036388">
    <property type="entry name" value="WH-like_DNA-bd_sf"/>
</dbReference>
<dbReference type="SUPFAM" id="SSF46894">
    <property type="entry name" value="C-terminal effector domain of the bipartite response regulators"/>
    <property type="match status" value="1"/>
</dbReference>
<evidence type="ECO:0000259" key="9">
    <source>
        <dbReference type="PROSITE" id="PS51755"/>
    </source>
</evidence>
<feature type="domain" description="OmpR/PhoB-type" evidence="9">
    <location>
        <begin position="143"/>
        <end position="243"/>
    </location>
</feature>
<evidence type="ECO:0000256" key="6">
    <source>
        <dbReference type="PROSITE-ProRule" id="PRU00169"/>
    </source>
</evidence>
<evidence type="ECO:0000256" key="7">
    <source>
        <dbReference type="PROSITE-ProRule" id="PRU01091"/>
    </source>
</evidence>
<dbReference type="PANTHER" id="PTHR48111">
    <property type="entry name" value="REGULATOR OF RPOS"/>
    <property type="match status" value="1"/>
</dbReference>
<dbReference type="Gene3D" id="1.10.10.10">
    <property type="entry name" value="Winged helix-like DNA-binding domain superfamily/Winged helix DNA-binding domain"/>
    <property type="match status" value="1"/>
</dbReference>
<dbReference type="InterPro" id="IPR016032">
    <property type="entry name" value="Sig_transdc_resp-reg_C-effctor"/>
</dbReference>
<dbReference type="InterPro" id="IPR001789">
    <property type="entry name" value="Sig_transdc_resp-reg_receiver"/>
</dbReference>
<evidence type="ECO:0000313" key="11">
    <source>
        <dbReference type="Proteomes" id="UP001061070"/>
    </source>
</evidence>
<dbReference type="Gene3D" id="3.40.50.2300">
    <property type="match status" value="1"/>
</dbReference>
<keyword evidence="3" id="KW-0805">Transcription regulation</keyword>
<feature type="modified residue" description="4-aspartylphosphate" evidence="6">
    <location>
        <position position="66"/>
    </location>
</feature>
<dbReference type="SMART" id="SM00862">
    <property type="entry name" value="Trans_reg_C"/>
    <property type="match status" value="1"/>
</dbReference>
<dbReference type="PROSITE" id="PS50110">
    <property type="entry name" value="RESPONSE_REGULATORY"/>
    <property type="match status" value="1"/>
</dbReference>
<evidence type="ECO:0000256" key="5">
    <source>
        <dbReference type="ARBA" id="ARBA00023163"/>
    </source>
</evidence>
<dbReference type="Gene3D" id="6.10.250.690">
    <property type="match status" value="1"/>
</dbReference>
<dbReference type="SUPFAM" id="SSF52172">
    <property type="entry name" value="CheY-like"/>
    <property type="match status" value="1"/>
</dbReference>